<evidence type="ECO:0000256" key="1">
    <source>
        <dbReference type="SAM" id="SignalP"/>
    </source>
</evidence>
<proteinExistence type="predicted"/>
<name>A0A7R9IMJ8_9NEOP</name>
<feature type="signal peptide" evidence="1">
    <location>
        <begin position="1"/>
        <end position="17"/>
    </location>
</feature>
<dbReference type="EMBL" id="OE004418">
    <property type="protein sequence ID" value="CAD7461153.1"/>
    <property type="molecule type" value="Genomic_DNA"/>
</dbReference>
<feature type="chain" id="PRO_5030850371" evidence="1">
    <location>
        <begin position="18"/>
        <end position="163"/>
    </location>
</feature>
<keyword evidence="1" id="KW-0732">Signal</keyword>
<evidence type="ECO:0000313" key="2">
    <source>
        <dbReference type="EMBL" id="CAD7461153.1"/>
    </source>
</evidence>
<dbReference type="AlphaFoldDB" id="A0A7R9IMJ8"/>
<sequence>MNRHVLIFLTLVTAALSHPVGHPGYEVPRPNTAGGSTQTRLVTQEEVVRTSGVQTNPGGIALPVQPFYQQGLPGQTVYQPGYQTGLTVNQPGHQLVLPAQQPGYQLILPVQQPGYQTELTSQSVYQSGLRGSAVYQADLPAQPGYQPPLRGQGEVPLQYIPVQ</sequence>
<protein>
    <submittedName>
        <fullName evidence="2">Uncharacterized protein</fullName>
    </submittedName>
</protein>
<accession>A0A7R9IMJ8</accession>
<reference evidence="2" key="1">
    <citation type="submission" date="2020-11" db="EMBL/GenBank/DDBJ databases">
        <authorList>
            <person name="Tran Van P."/>
        </authorList>
    </citation>
    <scope>NUCLEOTIDE SEQUENCE</scope>
</reference>
<organism evidence="2">
    <name type="scientific">Timema tahoe</name>
    <dbReference type="NCBI Taxonomy" id="61484"/>
    <lineage>
        <taxon>Eukaryota</taxon>
        <taxon>Metazoa</taxon>
        <taxon>Ecdysozoa</taxon>
        <taxon>Arthropoda</taxon>
        <taxon>Hexapoda</taxon>
        <taxon>Insecta</taxon>
        <taxon>Pterygota</taxon>
        <taxon>Neoptera</taxon>
        <taxon>Polyneoptera</taxon>
        <taxon>Phasmatodea</taxon>
        <taxon>Timematodea</taxon>
        <taxon>Timematoidea</taxon>
        <taxon>Timematidae</taxon>
        <taxon>Timema</taxon>
    </lineage>
</organism>
<gene>
    <name evidence="2" type="ORF">TTEB3V08_LOCUS9066</name>
</gene>